<dbReference type="RefSeq" id="WP_191145379.1">
    <property type="nucleotide sequence ID" value="NZ_JACXAF010000016.1"/>
</dbReference>
<evidence type="ECO:0000256" key="1">
    <source>
        <dbReference type="SAM" id="Coils"/>
    </source>
</evidence>
<keyword evidence="4" id="KW-1185">Reference proteome</keyword>
<sequence length="479" mass="53649">MKKLTPIAAALLLALPACALATENNDELARQTEELAQKVEQLQKQLRKLQAKSGGNHLQFGVDYRVTHDTLEYELADGSKVKNNSLLANRLHLKMGYRYNDNLVFKGVISYNKAFGDTANHDQRNESGFADFDWVINENLYDNDLRVKEAYFLYMGDALFGNEQLPWSVSVGRRPSTTGFLANHREGFDKANSPLAHSINVEFDGASFNMKLDQLTDMTGHALKFCAGRGLSNATSRFVPAGTDYAKDDSKTDDIDMIGLIYTPYNDGQYDIKAQLYHATNLIGYDMADIMMTGEYNFKDFGDLNNATVSFEMNGVGEFINDFLDETRLFASVSMSETDPASGMAMLGSTKKETGYSYWLGANFPGFLSDDSFGIEFNHGSKYWRSFTYGEDTMIGSKIAARGDAFEMYYNLPLIDEALTFQLRFTYIDYDYTGSNGFFGNATGTPMKIADAWAMAEMMGMPPPVDKAHDLRATIRYKF</sequence>
<organism evidence="3 4">
    <name type="scientific">Neiella litorisoli</name>
    <dbReference type="NCBI Taxonomy" id="2771431"/>
    <lineage>
        <taxon>Bacteria</taxon>
        <taxon>Pseudomonadati</taxon>
        <taxon>Pseudomonadota</taxon>
        <taxon>Gammaproteobacteria</taxon>
        <taxon>Alteromonadales</taxon>
        <taxon>Echinimonadaceae</taxon>
        <taxon>Neiella</taxon>
    </lineage>
</organism>
<comment type="caution">
    <text evidence="3">The sequence shown here is derived from an EMBL/GenBank/DDBJ whole genome shotgun (WGS) entry which is preliminary data.</text>
</comment>
<dbReference type="Pfam" id="PF11853">
    <property type="entry name" value="DUF3373"/>
    <property type="match status" value="1"/>
</dbReference>
<dbReference type="InterPro" id="IPR021803">
    <property type="entry name" value="DUF3373"/>
</dbReference>
<protein>
    <submittedName>
        <fullName evidence="3">DUF3373 family protein</fullName>
    </submittedName>
</protein>
<dbReference type="EMBL" id="JACXAF010000016">
    <property type="protein sequence ID" value="MBD1390308.1"/>
    <property type="molecule type" value="Genomic_DNA"/>
</dbReference>
<gene>
    <name evidence="3" type="ORF">IC617_12770</name>
</gene>
<feature type="chain" id="PRO_5035249928" evidence="2">
    <location>
        <begin position="22"/>
        <end position="479"/>
    </location>
</feature>
<keyword evidence="2" id="KW-0732">Signal</keyword>
<evidence type="ECO:0000313" key="3">
    <source>
        <dbReference type="EMBL" id="MBD1390308.1"/>
    </source>
</evidence>
<feature type="coiled-coil region" evidence="1">
    <location>
        <begin position="18"/>
        <end position="52"/>
    </location>
</feature>
<keyword evidence="1" id="KW-0175">Coiled coil</keyword>
<accession>A0A8J6QJK4</accession>
<evidence type="ECO:0000256" key="2">
    <source>
        <dbReference type="SAM" id="SignalP"/>
    </source>
</evidence>
<dbReference type="AlphaFoldDB" id="A0A8J6QJK4"/>
<proteinExistence type="predicted"/>
<reference evidence="3" key="1">
    <citation type="submission" date="2020-09" db="EMBL/GenBank/DDBJ databases">
        <title>A novel bacterium of genus Neiella, isolated from South China Sea.</title>
        <authorList>
            <person name="Huang H."/>
            <person name="Mo K."/>
            <person name="Hu Y."/>
        </authorList>
    </citation>
    <scope>NUCLEOTIDE SEQUENCE</scope>
    <source>
        <strain evidence="3">HB171785</strain>
    </source>
</reference>
<evidence type="ECO:0000313" key="4">
    <source>
        <dbReference type="Proteomes" id="UP000638014"/>
    </source>
</evidence>
<name>A0A8J6QJK4_9GAMM</name>
<dbReference type="Proteomes" id="UP000638014">
    <property type="component" value="Unassembled WGS sequence"/>
</dbReference>
<feature type="signal peptide" evidence="2">
    <location>
        <begin position="1"/>
        <end position="21"/>
    </location>
</feature>